<sequence length="58" mass="6621">MPDDPKKTAEDAKVISLEEPHEIQWWRKALNATEAELRAAVHQVGHSVQAVREYLAKK</sequence>
<dbReference type="EMBL" id="JBBKZV010000015">
    <property type="protein sequence ID" value="MEJ8824709.1"/>
    <property type="molecule type" value="Genomic_DNA"/>
</dbReference>
<reference evidence="1 2" key="1">
    <citation type="submission" date="2024-03" db="EMBL/GenBank/DDBJ databases">
        <title>Novel species of the genus Variovorax.</title>
        <authorList>
            <person name="Liu Q."/>
            <person name="Xin Y.-H."/>
        </authorList>
    </citation>
    <scope>NUCLEOTIDE SEQUENCE [LARGE SCALE GENOMIC DNA]</scope>
    <source>
        <strain evidence="1 2">KACC 18501</strain>
    </source>
</reference>
<dbReference type="InterPro" id="IPR022037">
    <property type="entry name" value="DUF3606"/>
</dbReference>
<accession>A0ABU8W3T7</accession>
<proteinExistence type="predicted"/>
<protein>
    <submittedName>
        <fullName evidence="1">DUF3606 domain-containing protein</fullName>
    </submittedName>
</protein>
<evidence type="ECO:0000313" key="2">
    <source>
        <dbReference type="Proteomes" id="UP001363010"/>
    </source>
</evidence>
<keyword evidence="2" id="KW-1185">Reference proteome</keyword>
<evidence type="ECO:0000313" key="1">
    <source>
        <dbReference type="EMBL" id="MEJ8824709.1"/>
    </source>
</evidence>
<comment type="caution">
    <text evidence="1">The sequence shown here is derived from an EMBL/GenBank/DDBJ whole genome shotgun (WGS) entry which is preliminary data.</text>
</comment>
<dbReference type="Proteomes" id="UP001363010">
    <property type="component" value="Unassembled WGS sequence"/>
</dbReference>
<organism evidence="1 2">
    <name type="scientific">Variovorax humicola</name>
    <dbReference type="NCBI Taxonomy" id="1769758"/>
    <lineage>
        <taxon>Bacteria</taxon>
        <taxon>Pseudomonadati</taxon>
        <taxon>Pseudomonadota</taxon>
        <taxon>Betaproteobacteria</taxon>
        <taxon>Burkholderiales</taxon>
        <taxon>Comamonadaceae</taxon>
        <taxon>Variovorax</taxon>
    </lineage>
</organism>
<dbReference type="RefSeq" id="WP_340365725.1">
    <property type="nucleotide sequence ID" value="NZ_JBBKZV010000015.1"/>
</dbReference>
<name>A0ABU8W3T7_9BURK</name>
<gene>
    <name evidence="1" type="ORF">WKW80_22165</name>
</gene>
<dbReference type="Pfam" id="PF12244">
    <property type="entry name" value="DUF3606"/>
    <property type="match status" value="1"/>
</dbReference>